<name>A0A1Z1WN94_9ACTN</name>
<keyword evidence="2" id="KW-1185">Reference proteome</keyword>
<proteinExistence type="predicted"/>
<organism evidence="1 2">
    <name type="scientific">Streptomyces alboflavus</name>
    <dbReference type="NCBI Taxonomy" id="67267"/>
    <lineage>
        <taxon>Bacteria</taxon>
        <taxon>Bacillati</taxon>
        <taxon>Actinomycetota</taxon>
        <taxon>Actinomycetes</taxon>
        <taxon>Kitasatosporales</taxon>
        <taxon>Streptomycetaceae</taxon>
        <taxon>Streptomyces</taxon>
    </lineage>
</organism>
<reference evidence="1 2" key="1">
    <citation type="submission" date="2017-05" db="EMBL/GenBank/DDBJ databases">
        <title>Streptomyces alboflavus Genome sequencing and assembly.</title>
        <authorList>
            <person name="Wang Y."/>
            <person name="Du B."/>
            <person name="Ding Y."/>
            <person name="Liu H."/>
            <person name="Hou Q."/>
            <person name="Liu K."/>
            <person name="Wang C."/>
            <person name="Yao L."/>
        </authorList>
    </citation>
    <scope>NUCLEOTIDE SEQUENCE [LARGE SCALE GENOMIC DNA]</scope>
    <source>
        <strain evidence="1 2">MDJK44</strain>
    </source>
</reference>
<dbReference type="EMBL" id="CP021748">
    <property type="protein sequence ID" value="ARX87859.1"/>
    <property type="molecule type" value="Genomic_DNA"/>
</dbReference>
<sequence length="55" mass="5958">MQPDASADIGGMYGYGKVVVGRFTFDDPALMEQARSVLWDGDVPKMSAEDKPAHV</sequence>
<protein>
    <submittedName>
        <fullName evidence="1">Uncharacterized protein</fullName>
    </submittedName>
</protein>
<dbReference type="AlphaFoldDB" id="A0A1Z1WN94"/>
<accession>A0A1Z1WN94</accession>
<dbReference type="Proteomes" id="UP000195880">
    <property type="component" value="Chromosome"/>
</dbReference>
<gene>
    <name evidence="1" type="ORF">SMD44_07341</name>
</gene>
<evidence type="ECO:0000313" key="2">
    <source>
        <dbReference type="Proteomes" id="UP000195880"/>
    </source>
</evidence>
<evidence type="ECO:0000313" key="1">
    <source>
        <dbReference type="EMBL" id="ARX87859.1"/>
    </source>
</evidence>
<dbReference type="KEGG" id="salf:SMD44_07341"/>